<feature type="domain" description="Serine aminopeptidase S33" evidence="1">
    <location>
        <begin position="49"/>
        <end position="283"/>
    </location>
</feature>
<reference evidence="2 3" key="1">
    <citation type="submission" date="2016-10" db="EMBL/GenBank/DDBJ databases">
        <authorList>
            <person name="de Groot N.N."/>
        </authorList>
    </citation>
    <scope>NUCLEOTIDE SEQUENCE [LARGE SCALE GENOMIC DNA]</scope>
    <source>
        <strain evidence="2 3">DSM 28129</strain>
    </source>
</reference>
<dbReference type="PANTHER" id="PTHR11614">
    <property type="entry name" value="PHOSPHOLIPASE-RELATED"/>
    <property type="match status" value="1"/>
</dbReference>
<gene>
    <name evidence="2" type="ORF">SAMN04488542_12735</name>
</gene>
<organism evidence="2 3">
    <name type="scientific">Fontibacillus panacisegetis</name>
    <dbReference type="NCBI Taxonomy" id="670482"/>
    <lineage>
        <taxon>Bacteria</taxon>
        <taxon>Bacillati</taxon>
        <taxon>Bacillota</taxon>
        <taxon>Bacilli</taxon>
        <taxon>Bacillales</taxon>
        <taxon>Paenibacillaceae</taxon>
        <taxon>Fontibacillus</taxon>
    </lineage>
</organism>
<dbReference type="InterPro" id="IPR051044">
    <property type="entry name" value="MAG_DAG_Lipase"/>
</dbReference>
<dbReference type="EMBL" id="FNBG01000027">
    <property type="protein sequence ID" value="SDG13514.1"/>
    <property type="molecule type" value="Genomic_DNA"/>
</dbReference>
<dbReference type="GO" id="GO:0016787">
    <property type="term" value="F:hydrolase activity"/>
    <property type="evidence" value="ECO:0007669"/>
    <property type="project" value="UniProtKB-KW"/>
</dbReference>
<evidence type="ECO:0000259" key="1">
    <source>
        <dbReference type="Pfam" id="PF12146"/>
    </source>
</evidence>
<proteinExistence type="predicted"/>
<keyword evidence="3" id="KW-1185">Reference proteome</keyword>
<dbReference type="STRING" id="670482.SAMN04488542_12735"/>
<dbReference type="Proteomes" id="UP000198972">
    <property type="component" value="Unassembled WGS sequence"/>
</dbReference>
<sequence>MSYAKNREWEKIQEYLPIKNRMKVDMEPQEYFISIQNTEVHIDHYKVDRPRGRVIMFHGVGGNGRLLSFMAIPLMKCGFEVICPDLPLYGYTKYRGIVTYDMWVSCGVEIVNYFRREKRDTFLLGLSAGGMLAYQIAALCPEITGVMATCILDQRNRIITKQTAVNPVMAVVGNAILSMTHRVIGSWKIPMKMIANMKAITNNQDLADILMKDTRSSGTKVSLAFVYSMLNPLLETEPENFTKCPFLLVHPEDDRWTDVELSRLFFDRLACEKELQILEGAGHFPIESKGLEQMQRYCVAFMEKCLTE</sequence>
<evidence type="ECO:0000313" key="3">
    <source>
        <dbReference type="Proteomes" id="UP000198972"/>
    </source>
</evidence>
<protein>
    <submittedName>
        <fullName evidence="2">Lysophospholipase, alpha-beta hydrolase superfamily</fullName>
    </submittedName>
</protein>
<name>A0A1G7RSB0_9BACL</name>
<evidence type="ECO:0000313" key="2">
    <source>
        <dbReference type="EMBL" id="SDG13514.1"/>
    </source>
</evidence>
<dbReference type="AlphaFoldDB" id="A0A1G7RSB0"/>
<dbReference type="Pfam" id="PF12146">
    <property type="entry name" value="Hydrolase_4"/>
    <property type="match status" value="1"/>
</dbReference>
<dbReference type="RefSeq" id="WP_091234471.1">
    <property type="nucleotide sequence ID" value="NZ_FNBG01000027.1"/>
</dbReference>
<dbReference type="InterPro" id="IPR022742">
    <property type="entry name" value="Hydrolase_4"/>
</dbReference>
<dbReference type="Gene3D" id="3.40.50.1820">
    <property type="entry name" value="alpha/beta hydrolase"/>
    <property type="match status" value="1"/>
</dbReference>
<keyword evidence="2" id="KW-0378">Hydrolase</keyword>
<dbReference type="InterPro" id="IPR029058">
    <property type="entry name" value="AB_hydrolase_fold"/>
</dbReference>
<accession>A0A1G7RSB0</accession>
<dbReference type="SUPFAM" id="SSF53474">
    <property type="entry name" value="alpha/beta-Hydrolases"/>
    <property type="match status" value="1"/>
</dbReference>
<dbReference type="OrthoDB" id="1376138at2"/>